<evidence type="ECO:0008006" key="3">
    <source>
        <dbReference type="Google" id="ProtNLM"/>
    </source>
</evidence>
<reference evidence="1 2" key="1">
    <citation type="submission" date="2019-10" db="EMBL/GenBank/DDBJ databases">
        <title>Extracellular Electron Transfer in a Candidatus Methanoperedens spp. Enrichment Culture.</title>
        <authorList>
            <person name="Berger S."/>
            <person name="Rangel Shaw D."/>
            <person name="Berben T."/>
            <person name="In 'T Zandt M."/>
            <person name="Frank J."/>
            <person name="Reimann J."/>
            <person name="Jetten M.S.M."/>
            <person name="Welte C.U."/>
        </authorList>
    </citation>
    <scope>NUCLEOTIDE SEQUENCE [LARGE SCALE GENOMIC DNA]</scope>
    <source>
        <strain evidence="1">SB12</strain>
    </source>
</reference>
<comment type="caution">
    <text evidence="1">The sequence shown here is derived from an EMBL/GenBank/DDBJ whole genome shotgun (WGS) entry which is preliminary data.</text>
</comment>
<dbReference type="EMBL" id="WBUI01000011">
    <property type="protein sequence ID" value="KAB2931952.1"/>
    <property type="molecule type" value="Genomic_DNA"/>
</dbReference>
<name>A0A833H0S4_9LEPT</name>
<organism evidence="1 2">
    <name type="scientific">Leptonema illini</name>
    <dbReference type="NCBI Taxonomy" id="183"/>
    <lineage>
        <taxon>Bacteria</taxon>
        <taxon>Pseudomonadati</taxon>
        <taxon>Spirochaetota</taxon>
        <taxon>Spirochaetia</taxon>
        <taxon>Leptospirales</taxon>
        <taxon>Leptospiraceae</taxon>
        <taxon>Leptonema</taxon>
    </lineage>
</organism>
<dbReference type="PROSITE" id="PS51257">
    <property type="entry name" value="PROKAR_LIPOPROTEIN"/>
    <property type="match status" value="1"/>
</dbReference>
<gene>
    <name evidence="1" type="ORF">F9K24_11750</name>
</gene>
<evidence type="ECO:0000313" key="1">
    <source>
        <dbReference type="EMBL" id="KAB2931952.1"/>
    </source>
</evidence>
<sequence length="337" mass="38095">MKLGLLLAFLTLTSCTEYRDQIEIRDDDSAFFVAGMEPVPLFSEPRADSTVLLSMKPGTNLRADLSLMIEPRFFGDQEQWLHIMDESLHDRLGPEDLHSGPSGWIRRADIESGSLGRSLDEDSKRYGPYRIQVRQSRCPFPEFNRCLYFTAAGYPYAECYVGRDFTVIVVQGSIGVRKTTKGRGQCELQASEWLMATAGQLAGYEAGKVAVLQGAFGVWDETRDIKPARLHLWNLTEPSLSYRIVLPDAESLSIGSDDEATTGMNFTYSTECGSKKSDHQEWKRCVDGELQEANLPFSVPMNEMCGGSTEYSFWVKPDLDTASFQYMDLKFECRRWQ</sequence>
<proteinExistence type="predicted"/>
<dbReference type="AlphaFoldDB" id="A0A833H0S4"/>
<dbReference type="Proteomes" id="UP000460298">
    <property type="component" value="Unassembled WGS sequence"/>
</dbReference>
<accession>A0A833H0S4</accession>
<evidence type="ECO:0000313" key="2">
    <source>
        <dbReference type="Proteomes" id="UP000460298"/>
    </source>
</evidence>
<protein>
    <recommendedName>
        <fullName evidence="3">Lipoprotein</fullName>
    </recommendedName>
</protein>